<accession>A0A8B2NK84</accession>
<dbReference type="Proteomes" id="UP000249590">
    <property type="component" value="Unassembled WGS sequence"/>
</dbReference>
<evidence type="ECO:0000313" key="2">
    <source>
        <dbReference type="Proteomes" id="UP000249590"/>
    </source>
</evidence>
<sequence>MSVIVDGGVFPSFSRVIGPDGGLPEVDDEVIVAFERALGPADPGSPAPAALQLSIGSEASTDGGIPVDDLVFSIDMLQGPAALMEGLG</sequence>
<dbReference type="EMBL" id="QHHQ01000004">
    <property type="protein sequence ID" value="RAI00035.1"/>
    <property type="molecule type" value="Genomic_DNA"/>
</dbReference>
<evidence type="ECO:0000313" key="1">
    <source>
        <dbReference type="EMBL" id="RAI00035.1"/>
    </source>
</evidence>
<dbReference type="AlphaFoldDB" id="A0A8B2NK84"/>
<gene>
    <name evidence="1" type="ORF">DLJ53_20115</name>
</gene>
<dbReference type="RefSeq" id="WP_111348576.1">
    <property type="nucleotide sequence ID" value="NZ_JAIWKD010000007.1"/>
</dbReference>
<keyword evidence="2" id="KW-1185">Reference proteome</keyword>
<comment type="caution">
    <text evidence="1">The sequence shown here is derived from an EMBL/GenBank/DDBJ whole genome shotgun (WGS) entry which is preliminary data.</text>
</comment>
<organism evidence="1 2">
    <name type="scientific">Acuticoccus sediminis</name>
    <dbReference type="NCBI Taxonomy" id="2184697"/>
    <lineage>
        <taxon>Bacteria</taxon>
        <taxon>Pseudomonadati</taxon>
        <taxon>Pseudomonadota</taxon>
        <taxon>Alphaproteobacteria</taxon>
        <taxon>Hyphomicrobiales</taxon>
        <taxon>Amorphaceae</taxon>
        <taxon>Acuticoccus</taxon>
    </lineage>
</organism>
<name>A0A8B2NK84_9HYPH</name>
<protein>
    <submittedName>
        <fullName evidence="1">Uncharacterized protein</fullName>
    </submittedName>
</protein>
<proteinExistence type="predicted"/>
<reference evidence="1 2" key="1">
    <citation type="submission" date="2018-05" db="EMBL/GenBank/DDBJ databases">
        <title>Acuticoccus sediminis sp. nov., isolated from deep-sea sediment of Indian Ocean.</title>
        <authorList>
            <person name="Liu X."/>
            <person name="Lai Q."/>
            <person name="Du Y."/>
            <person name="Sun F."/>
            <person name="Zhang X."/>
            <person name="Wang S."/>
            <person name="Shao Z."/>
        </authorList>
    </citation>
    <scope>NUCLEOTIDE SEQUENCE [LARGE SCALE GENOMIC DNA]</scope>
    <source>
        <strain evidence="1 2">PTG4-2</strain>
    </source>
</reference>